<accession>A0A178LZV0</accession>
<sequence>MVTMITTHTLTGYPITLLGLSTTTELKLQQLGISTLEQLARLAVPDAHQAAREAIAAIQQELAERFAPRRVQCFSKTSFATHFIIQVENLFFFKASCIPDDEDSYTCTYHWHTSDAQHSEFFREPTQVRSDQTISATPAILVDSKPNSSEQTPAAMKPVLHRSSSSSWDSYDEWNHALATYFTAGIPQGHVVYLSVDDAIIQQIEHQLTVRLGRSPEPFIAAVRRRVVYGQRVVFRRIWGRNRYGEPNCIAFLAAMVLAASRMAEDEEESIAASNYFTRFCEVLQLNQEIGRPSGMRPGDEEPLWHEWAKWLGENGLISSARPGEGPNRYINYPISQALLRGVDRNRLYRLFRESNWPDDWDIEMVTAKVRRAAPYLTKHLQRLLSDRSQRAEAIAEAIYEVYEAWVRGESNDHTSYRSRRNYLMAGIWRSEDVLSGAIEYFLYPQTPRRQQIDELIVDIDNKPHTLTIERPGWYMPLCPVNEQHLNQGVRYTVIQPPEFNALLLPSRTFWILRPDPNNPESGVYASWGRVPLGTKCIILCRKELLADLEQLRAERLIEWHGHPQSIPSFAEWVEVRDCMVISPVWDGVEIKHSDLHSALQPRERLNIGLSGGLRAPRGGWLAGFGPQVTIFGFAPAADVRVFRLSDDKQIYEETEPTNQPFSIPWQTPGDYRIEATAEGLLSQSLVKLVDWDQLEMASDDDFEWLQIGTIRLCGVVSHLLDTEA</sequence>
<comment type="caution">
    <text evidence="1">The sequence shown here is derived from an EMBL/GenBank/DDBJ whole genome shotgun (WGS) entry which is preliminary data.</text>
</comment>
<dbReference type="STRING" id="1707952.A6A03_04445"/>
<reference evidence="1 2" key="1">
    <citation type="submission" date="2016-04" db="EMBL/GenBank/DDBJ databases">
        <title>Chloroflexus islandicus sp. nov., a thermophilic filamentous anoxygenic phototrophic bacterium from geyser Strokkur (Iceland).</title>
        <authorList>
            <person name="Gaisin V.A."/>
            <person name="Kalashnikov A.M."/>
            <person name="Sukhacheva M.V."/>
            <person name="Grouzdev D.S."/>
            <person name="Ivanov T.M."/>
            <person name="Kuznetsov B."/>
            <person name="Gorlenko V.M."/>
        </authorList>
    </citation>
    <scope>NUCLEOTIDE SEQUENCE [LARGE SCALE GENOMIC DNA]</scope>
    <source>
        <strain evidence="2">isl-2</strain>
    </source>
</reference>
<dbReference type="RefSeq" id="WP_082909007.1">
    <property type="nucleotide sequence ID" value="NZ_LWQS01000093.1"/>
</dbReference>
<gene>
    <name evidence="1" type="ORF">A6A03_04445</name>
</gene>
<dbReference type="Proteomes" id="UP000078287">
    <property type="component" value="Unassembled WGS sequence"/>
</dbReference>
<keyword evidence="2" id="KW-1185">Reference proteome</keyword>
<evidence type="ECO:0000313" key="1">
    <source>
        <dbReference type="EMBL" id="OAN40564.1"/>
    </source>
</evidence>
<organism evidence="1 2">
    <name type="scientific">Chloroflexus islandicus</name>
    <dbReference type="NCBI Taxonomy" id="1707952"/>
    <lineage>
        <taxon>Bacteria</taxon>
        <taxon>Bacillati</taxon>
        <taxon>Chloroflexota</taxon>
        <taxon>Chloroflexia</taxon>
        <taxon>Chloroflexales</taxon>
        <taxon>Chloroflexineae</taxon>
        <taxon>Chloroflexaceae</taxon>
        <taxon>Chloroflexus</taxon>
    </lineage>
</organism>
<proteinExistence type="predicted"/>
<protein>
    <submittedName>
        <fullName evidence="1">Uncharacterized protein</fullName>
    </submittedName>
</protein>
<name>A0A178LZV0_9CHLR</name>
<evidence type="ECO:0000313" key="2">
    <source>
        <dbReference type="Proteomes" id="UP000078287"/>
    </source>
</evidence>
<dbReference type="AlphaFoldDB" id="A0A178LZV0"/>
<dbReference type="EMBL" id="LWQS01000093">
    <property type="protein sequence ID" value="OAN40564.1"/>
    <property type="molecule type" value="Genomic_DNA"/>
</dbReference>
<dbReference type="OrthoDB" id="570815at2"/>